<name>A0A2G5I325_CERBT</name>
<keyword evidence="8 9" id="KW-0472">Membrane</keyword>
<dbReference type="Gene3D" id="1.20.120.1780">
    <property type="entry name" value="UbiA prenyltransferase"/>
    <property type="match status" value="1"/>
</dbReference>
<evidence type="ECO:0000256" key="3">
    <source>
        <dbReference type="ARBA" id="ARBA00004721"/>
    </source>
</evidence>
<dbReference type="InterPro" id="IPR000537">
    <property type="entry name" value="UbiA_prenyltransferase"/>
</dbReference>
<evidence type="ECO:0000313" key="10">
    <source>
        <dbReference type="EMBL" id="PIA99148.1"/>
    </source>
</evidence>
<dbReference type="InterPro" id="IPR039653">
    <property type="entry name" value="Prenyltransferase"/>
</dbReference>
<dbReference type="CDD" id="cd13959">
    <property type="entry name" value="PT_UbiA_COQ2"/>
    <property type="match status" value="1"/>
</dbReference>
<comment type="pathway">
    <text evidence="3">Secondary metabolite biosynthesis; terpenoid biosynthesis.</text>
</comment>
<evidence type="ECO:0000256" key="5">
    <source>
        <dbReference type="ARBA" id="ARBA00022679"/>
    </source>
</evidence>
<keyword evidence="5 10" id="KW-0808">Transferase</keyword>
<keyword evidence="7 9" id="KW-1133">Transmembrane helix</keyword>
<evidence type="ECO:0000256" key="2">
    <source>
        <dbReference type="ARBA" id="ARBA00004141"/>
    </source>
</evidence>
<comment type="cofactor">
    <cofactor evidence="1">
        <name>Mg(2+)</name>
        <dbReference type="ChEBI" id="CHEBI:18420"/>
    </cofactor>
</comment>
<proteinExistence type="inferred from homology"/>
<dbReference type="GO" id="GO:0008412">
    <property type="term" value="F:4-hydroxybenzoate polyprenyltransferase activity"/>
    <property type="evidence" value="ECO:0007669"/>
    <property type="project" value="TreeGrafter"/>
</dbReference>
<feature type="transmembrane region" description="Helical" evidence="9">
    <location>
        <begin position="310"/>
        <end position="328"/>
    </location>
</feature>
<dbReference type="Pfam" id="PF01040">
    <property type="entry name" value="UbiA"/>
    <property type="match status" value="1"/>
</dbReference>
<dbReference type="FunFam" id="1.10.357.140:FF:000008">
    <property type="entry name" value="4-hydroxybenzoate octaprenyltransferase"/>
    <property type="match status" value="1"/>
</dbReference>
<evidence type="ECO:0000256" key="6">
    <source>
        <dbReference type="ARBA" id="ARBA00022692"/>
    </source>
</evidence>
<dbReference type="OrthoDB" id="18170at2759"/>
<comment type="caution">
    <text evidence="10">The sequence shown here is derived from an EMBL/GenBank/DDBJ whole genome shotgun (WGS) entry which is preliminary data.</text>
</comment>
<dbReference type="Gene3D" id="1.10.357.140">
    <property type="entry name" value="UbiA prenyltransferase"/>
    <property type="match status" value="1"/>
</dbReference>
<organism evidence="10 11">
    <name type="scientific">Cercospora beticola</name>
    <name type="common">Sugarbeet leaf spot fungus</name>
    <dbReference type="NCBI Taxonomy" id="122368"/>
    <lineage>
        <taxon>Eukaryota</taxon>
        <taxon>Fungi</taxon>
        <taxon>Dikarya</taxon>
        <taxon>Ascomycota</taxon>
        <taxon>Pezizomycotina</taxon>
        <taxon>Dothideomycetes</taxon>
        <taxon>Dothideomycetidae</taxon>
        <taxon>Mycosphaerellales</taxon>
        <taxon>Mycosphaerellaceae</taxon>
        <taxon>Cercospora</taxon>
    </lineage>
</organism>
<evidence type="ECO:0000256" key="7">
    <source>
        <dbReference type="ARBA" id="ARBA00022989"/>
    </source>
</evidence>
<keyword evidence="6 9" id="KW-0812">Transmembrane</keyword>
<protein>
    <submittedName>
        <fullName evidence="10">4-hydroxybenzoate geranyltransferase 1</fullName>
    </submittedName>
</protein>
<evidence type="ECO:0000256" key="4">
    <source>
        <dbReference type="ARBA" id="ARBA00005985"/>
    </source>
</evidence>
<dbReference type="EMBL" id="LKMD01000101">
    <property type="protein sequence ID" value="PIA99148.1"/>
    <property type="molecule type" value="Genomic_DNA"/>
</dbReference>
<dbReference type="FunFam" id="1.20.120.1780:FF:000001">
    <property type="entry name" value="4-hydroxybenzoate octaprenyltransferase"/>
    <property type="match status" value="1"/>
</dbReference>
<comment type="similarity">
    <text evidence="4">Belongs to the UbiA prenyltransferase family.</text>
</comment>
<dbReference type="AlphaFoldDB" id="A0A2G5I325"/>
<reference evidence="10 11" key="1">
    <citation type="submission" date="2015-10" db="EMBL/GenBank/DDBJ databases">
        <title>The cercosporin biosynthetic gene cluster was horizontally transferred to several fungal lineages and shown to be expanded in Cercospora beticola based on microsynteny with recipient genomes.</title>
        <authorList>
            <person name="De Jonge R."/>
            <person name="Ebert M.K."/>
            <person name="Suttle J.C."/>
            <person name="Jurick Ii W.M."/>
            <person name="Secor G.A."/>
            <person name="Thomma B.P."/>
            <person name="Van De Peer Y."/>
            <person name="Bolton M.D."/>
        </authorList>
    </citation>
    <scope>NUCLEOTIDE SEQUENCE [LARGE SCALE GENOMIC DNA]</scope>
    <source>
        <strain evidence="10 11">09-40</strain>
    </source>
</reference>
<dbReference type="PANTHER" id="PTHR11048:SF39">
    <property type="entry name" value="POLYPRENYL TRANSFERASE AUSN"/>
    <property type="match status" value="1"/>
</dbReference>
<comment type="subcellular location">
    <subcellularLocation>
        <location evidence="2">Membrane</location>
        <topology evidence="2">Multi-pass membrane protein</topology>
    </subcellularLocation>
</comment>
<sequence length="392" mass="42049">MVELYCIAAVECTARGSHVSLGVQSFKLAFNPSFFTVCLTLPCIASNRADLTMAGAKSKSAKSANTGASKSSTGAYVAPSTGIFRVIPATFVPYAELMRLDRPAGYYAFFWHYLIGIAFAACISPEEPSPVDVCAHTGYLAAWVLVYRGAVCTWNDNIDQEFDRQVARCQNRPIARGAVSTRQGHVFTAAQTVVCAVMLLCFPSAVLVYAGAMTIVLGIYPFGKRITDFPQVILGFAFAVPIFLCSAALRADPLLAPATESLRRGSLCLYGANTLWTIIFDTIYAHQDIKDDIKAGVKSLAVRLGDQTKFGLGVLSGVQVGLLLAVGLSCDLNWVYYVIGCGGSALSLFGTLWYVDLEDPASCAWCFGPGSRFVGASVVLGFLGQYTTRLIM</sequence>
<dbReference type="Proteomes" id="UP000230605">
    <property type="component" value="Chromosome 3"/>
</dbReference>
<evidence type="ECO:0000256" key="8">
    <source>
        <dbReference type="ARBA" id="ARBA00023136"/>
    </source>
</evidence>
<dbReference type="GO" id="GO:0006744">
    <property type="term" value="P:ubiquinone biosynthetic process"/>
    <property type="evidence" value="ECO:0007669"/>
    <property type="project" value="TreeGrafter"/>
</dbReference>
<feature type="transmembrane region" description="Helical" evidence="9">
    <location>
        <begin position="232"/>
        <end position="249"/>
    </location>
</feature>
<dbReference type="GO" id="GO:0005743">
    <property type="term" value="C:mitochondrial inner membrane"/>
    <property type="evidence" value="ECO:0007669"/>
    <property type="project" value="TreeGrafter"/>
</dbReference>
<evidence type="ECO:0000256" key="1">
    <source>
        <dbReference type="ARBA" id="ARBA00001946"/>
    </source>
</evidence>
<feature type="transmembrane region" description="Helical" evidence="9">
    <location>
        <begin position="196"/>
        <end position="220"/>
    </location>
</feature>
<accession>A0A2G5I325</accession>
<evidence type="ECO:0000313" key="11">
    <source>
        <dbReference type="Proteomes" id="UP000230605"/>
    </source>
</evidence>
<gene>
    <name evidence="10" type="ORF">CB0940_02688</name>
</gene>
<evidence type="ECO:0000256" key="9">
    <source>
        <dbReference type="SAM" id="Phobius"/>
    </source>
</evidence>
<dbReference type="InterPro" id="IPR044878">
    <property type="entry name" value="UbiA_sf"/>
</dbReference>
<feature type="transmembrane region" description="Helical" evidence="9">
    <location>
        <begin position="334"/>
        <end position="355"/>
    </location>
</feature>
<dbReference type="PANTHER" id="PTHR11048">
    <property type="entry name" value="PRENYLTRANSFERASES"/>
    <property type="match status" value="1"/>
</dbReference>